<protein>
    <submittedName>
        <fullName evidence="2">Uncharacterized protein</fullName>
    </submittedName>
</protein>
<evidence type="ECO:0000256" key="1">
    <source>
        <dbReference type="SAM" id="Phobius"/>
    </source>
</evidence>
<keyword evidence="1" id="KW-1133">Transmembrane helix</keyword>
<evidence type="ECO:0000313" key="3">
    <source>
        <dbReference type="Proteomes" id="UP000311919"/>
    </source>
</evidence>
<evidence type="ECO:0000313" key="2">
    <source>
        <dbReference type="EMBL" id="TNN21266.1"/>
    </source>
</evidence>
<keyword evidence="1" id="KW-0472">Membrane</keyword>
<sequence length="284" mass="34293">MEIMPINSLFSYYLIDPTYQTINEYEIDYDYDLYGVPISIWKFNFNYLLIYLKYYLENYSFLLNLLFIILFLLFFILINIYECINRLYQKIKIINKWKQINYKEYLLWQQKLYTKSYNTIINYRVFIDCYKLSNEKKSILNTLLLYLSDIECVQCIVDNLWAYLSSLEILENIINLYNNQIIIKNELNNISYNRLEQCTEAIEQDKEDIKTSRENVTIEKDLAIPLITYLPYYVRRSSSSSTTTKIDKSFGIVSSTNENKQLQRKGNQRYLTRKRLIKFNTPLN</sequence>
<dbReference type="OrthoDB" id="6244142at2759"/>
<comment type="caution">
    <text evidence="2">The sequence shown here is derived from an EMBL/GenBank/DDBJ whole genome shotgun (WGS) entry which is preliminary data.</text>
</comment>
<keyword evidence="1" id="KW-0812">Transmembrane</keyword>
<gene>
    <name evidence="2" type="ORF">EWB00_010431</name>
</gene>
<accession>A0A4Z2DXN2</accession>
<keyword evidence="3" id="KW-1185">Reference proteome</keyword>
<dbReference type="Proteomes" id="UP000311919">
    <property type="component" value="Unassembled WGS sequence"/>
</dbReference>
<reference evidence="2 3" key="1">
    <citation type="submission" date="2019-03" db="EMBL/GenBank/DDBJ databases">
        <title>An improved genome assembly of the fluke Schistosoma japonicum.</title>
        <authorList>
            <person name="Hu W."/>
            <person name="Luo F."/>
            <person name="Yin M."/>
            <person name="Mo X."/>
            <person name="Sun C."/>
            <person name="Wu Q."/>
            <person name="Zhu B."/>
            <person name="Xiang M."/>
            <person name="Wang J."/>
            <person name="Wang Y."/>
            <person name="Zhang T."/>
            <person name="Xu B."/>
            <person name="Zheng H."/>
            <person name="Feng Z."/>
        </authorList>
    </citation>
    <scope>NUCLEOTIDE SEQUENCE [LARGE SCALE GENOMIC DNA]</scope>
    <source>
        <strain evidence="2">HuSjv2</strain>
        <tissue evidence="2">Worms</tissue>
    </source>
</reference>
<proteinExistence type="predicted"/>
<feature type="transmembrane region" description="Helical" evidence="1">
    <location>
        <begin position="61"/>
        <end position="81"/>
    </location>
</feature>
<organism evidence="2 3">
    <name type="scientific">Schistosoma japonicum</name>
    <name type="common">Blood fluke</name>
    <dbReference type="NCBI Taxonomy" id="6182"/>
    <lineage>
        <taxon>Eukaryota</taxon>
        <taxon>Metazoa</taxon>
        <taxon>Spiralia</taxon>
        <taxon>Lophotrochozoa</taxon>
        <taxon>Platyhelminthes</taxon>
        <taxon>Trematoda</taxon>
        <taxon>Digenea</taxon>
        <taxon>Strigeidida</taxon>
        <taxon>Schistosomatoidea</taxon>
        <taxon>Schistosomatidae</taxon>
        <taxon>Schistosoma</taxon>
    </lineage>
</organism>
<name>A0A4Z2DXN2_SCHJA</name>
<dbReference type="AlphaFoldDB" id="A0A4Z2DXN2"/>
<dbReference type="EMBL" id="SKCS01000008">
    <property type="protein sequence ID" value="TNN21266.1"/>
    <property type="molecule type" value="Genomic_DNA"/>
</dbReference>